<evidence type="ECO:0000256" key="1">
    <source>
        <dbReference type="ARBA" id="ARBA00005189"/>
    </source>
</evidence>
<dbReference type="EMBL" id="JACRTD010000011">
    <property type="protein sequence ID" value="MBC8586420.1"/>
    <property type="molecule type" value="Genomic_DNA"/>
</dbReference>
<evidence type="ECO:0000256" key="8">
    <source>
        <dbReference type="SAM" id="Phobius"/>
    </source>
</evidence>
<keyword evidence="11" id="KW-1185">Reference proteome</keyword>
<keyword evidence="8" id="KW-0812">Transmembrane</keyword>
<dbReference type="GO" id="GO:0003841">
    <property type="term" value="F:1-acylglycerol-3-phosphate O-acyltransferase activity"/>
    <property type="evidence" value="ECO:0007669"/>
    <property type="project" value="UniProtKB-UniRule"/>
</dbReference>
<dbReference type="GO" id="GO:0006654">
    <property type="term" value="P:phosphatidic acid biosynthetic process"/>
    <property type="evidence" value="ECO:0007669"/>
    <property type="project" value="TreeGrafter"/>
</dbReference>
<accession>A0A926EUC1</accession>
<dbReference type="SUPFAM" id="SSF69593">
    <property type="entry name" value="Glycerol-3-phosphate (1)-acyltransferase"/>
    <property type="match status" value="1"/>
</dbReference>
<keyword evidence="8" id="KW-1133">Transmembrane helix</keyword>
<evidence type="ECO:0000313" key="10">
    <source>
        <dbReference type="EMBL" id="MBC8586420.1"/>
    </source>
</evidence>
<evidence type="ECO:0000256" key="4">
    <source>
        <dbReference type="ARBA" id="ARBA00022679"/>
    </source>
</evidence>
<organism evidence="10 11">
    <name type="scientific">Youxingia wuxianensis</name>
    <dbReference type="NCBI Taxonomy" id="2763678"/>
    <lineage>
        <taxon>Bacteria</taxon>
        <taxon>Bacillati</taxon>
        <taxon>Bacillota</taxon>
        <taxon>Clostridia</taxon>
        <taxon>Eubacteriales</taxon>
        <taxon>Oscillospiraceae</taxon>
        <taxon>Youxingia</taxon>
    </lineage>
</organism>
<evidence type="ECO:0000259" key="9">
    <source>
        <dbReference type="SMART" id="SM00563"/>
    </source>
</evidence>
<name>A0A926EUC1_9FIRM</name>
<sequence>MRTIIWFIYFWLYLIVLLPRMYRVKKMFAQGQTRQADELTSKTVVCWANRLLGLAGVKITVSGQEYLPKTPCVFVCNHQGYFDIPIVLTQLGKPHSILAKEETAKIPMIRTWMEYLHCVFIDRHDVRQSAAALNKAIENIKKGYSVVIFPEGTRSRGDRVGEFKPGGFRAAQKTGVPIVPVCIDGSYKVMEMNHMMIKPAQVKVTILPMISTEEFSKEDFKLVGEQVREMIIECKENKVML</sequence>
<dbReference type="PANTHER" id="PTHR10434:SF64">
    <property type="entry name" value="1-ACYL-SN-GLYCEROL-3-PHOSPHATE ACYLTRANSFERASE-RELATED"/>
    <property type="match status" value="1"/>
</dbReference>
<comment type="similarity">
    <text evidence="2 7">Belongs to the 1-acyl-sn-glycerol-3-phosphate acyltransferase family.</text>
</comment>
<comment type="caution">
    <text evidence="10">The sequence shown here is derived from an EMBL/GenBank/DDBJ whole genome shotgun (WGS) entry which is preliminary data.</text>
</comment>
<dbReference type="NCBIfam" id="TIGR00530">
    <property type="entry name" value="AGP_acyltrn"/>
    <property type="match status" value="1"/>
</dbReference>
<dbReference type="SMART" id="SM00563">
    <property type="entry name" value="PlsC"/>
    <property type="match status" value="1"/>
</dbReference>
<dbReference type="PANTHER" id="PTHR10434">
    <property type="entry name" value="1-ACYL-SN-GLYCEROL-3-PHOSPHATE ACYLTRANSFERASE"/>
    <property type="match status" value="1"/>
</dbReference>
<keyword evidence="8" id="KW-0472">Membrane</keyword>
<evidence type="ECO:0000256" key="5">
    <source>
        <dbReference type="ARBA" id="ARBA00023098"/>
    </source>
</evidence>
<keyword evidence="7" id="KW-1208">Phospholipid metabolism</keyword>
<comment type="catalytic activity">
    <reaction evidence="7">
        <text>a 1-acyl-sn-glycero-3-phosphate + an acyl-CoA = a 1,2-diacyl-sn-glycero-3-phosphate + CoA</text>
        <dbReference type="Rhea" id="RHEA:19709"/>
        <dbReference type="ChEBI" id="CHEBI:57287"/>
        <dbReference type="ChEBI" id="CHEBI:57970"/>
        <dbReference type="ChEBI" id="CHEBI:58342"/>
        <dbReference type="ChEBI" id="CHEBI:58608"/>
        <dbReference type="EC" id="2.3.1.51"/>
    </reaction>
</comment>
<feature type="domain" description="Phospholipid/glycerol acyltransferase" evidence="9">
    <location>
        <begin position="72"/>
        <end position="186"/>
    </location>
</feature>
<evidence type="ECO:0000256" key="7">
    <source>
        <dbReference type="RuleBase" id="RU361267"/>
    </source>
</evidence>
<dbReference type="EC" id="2.3.1.51" evidence="7"/>
<dbReference type="CDD" id="cd07989">
    <property type="entry name" value="LPLAT_AGPAT-like"/>
    <property type="match status" value="1"/>
</dbReference>
<dbReference type="AlphaFoldDB" id="A0A926EUC1"/>
<keyword evidence="4 7" id="KW-0808">Transferase</keyword>
<dbReference type="Pfam" id="PF01553">
    <property type="entry name" value="Acyltransferase"/>
    <property type="match status" value="1"/>
</dbReference>
<dbReference type="RefSeq" id="WP_262396141.1">
    <property type="nucleotide sequence ID" value="NZ_JACRTD010000011.1"/>
</dbReference>
<keyword evidence="7" id="KW-0594">Phospholipid biosynthesis</keyword>
<protein>
    <recommendedName>
        <fullName evidence="7">1-acyl-sn-glycerol-3-phosphate acyltransferase</fullName>
        <ecNumber evidence="7">2.3.1.51</ecNumber>
    </recommendedName>
</protein>
<reference evidence="10" key="1">
    <citation type="submission" date="2020-08" db="EMBL/GenBank/DDBJ databases">
        <title>Genome public.</title>
        <authorList>
            <person name="Liu C."/>
            <person name="Sun Q."/>
        </authorList>
    </citation>
    <scope>NUCLEOTIDE SEQUENCE</scope>
    <source>
        <strain evidence="10">NSJ-64</strain>
    </source>
</reference>
<keyword evidence="3 7" id="KW-0444">Lipid biosynthesis</keyword>
<evidence type="ECO:0000256" key="2">
    <source>
        <dbReference type="ARBA" id="ARBA00008655"/>
    </source>
</evidence>
<evidence type="ECO:0000313" key="11">
    <source>
        <dbReference type="Proteomes" id="UP000623678"/>
    </source>
</evidence>
<evidence type="ECO:0000256" key="6">
    <source>
        <dbReference type="ARBA" id="ARBA00023315"/>
    </source>
</evidence>
<dbReference type="GO" id="GO:0016020">
    <property type="term" value="C:membrane"/>
    <property type="evidence" value="ECO:0007669"/>
    <property type="project" value="InterPro"/>
</dbReference>
<keyword evidence="5 7" id="KW-0443">Lipid metabolism</keyword>
<dbReference type="InterPro" id="IPR002123">
    <property type="entry name" value="Plipid/glycerol_acylTrfase"/>
</dbReference>
<keyword evidence="6 7" id="KW-0012">Acyltransferase</keyword>
<gene>
    <name evidence="10" type="ORF">H8705_12595</name>
</gene>
<evidence type="ECO:0000256" key="3">
    <source>
        <dbReference type="ARBA" id="ARBA00022516"/>
    </source>
</evidence>
<comment type="domain">
    <text evidence="7">The HXXXXD motif is essential for acyltransferase activity and may constitute the binding site for the phosphate moiety of the glycerol-3-phosphate.</text>
</comment>
<proteinExistence type="inferred from homology"/>
<dbReference type="InterPro" id="IPR004552">
    <property type="entry name" value="AGP_acyltrans"/>
</dbReference>
<feature type="transmembrane region" description="Helical" evidence="8">
    <location>
        <begin position="6"/>
        <end position="22"/>
    </location>
</feature>
<comment type="pathway">
    <text evidence="1">Lipid metabolism.</text>
</comment>
<dbReference type="Proteomes" id="UP000623678">
    <property type="component" value="Unassembled WGS sequence"/>
</dbReference>